<keyword evidence="2" id="KW-1185">Reference proteome</keyword>
<feature type="non-terminal residue" evidence="1">
    <location>
        <position position="1"/>
    </location>
</feature>
<accession>A0AAD8EKM4</accession>
<proteinExistence type="predicted"/>
<comment type="caution">
    <text evidence="1">The sequence shown here is derived from an EMBL/GenBank/DDBJ whole genome shotgun (WGS) entry which is preliminary data.</text>
</comment>
<sequence>ICINHSIRTPVLTPKAYFIAWSLKPVVGTHLRLHPTNNSLNSLVPPENAFYCLMRSNIRPFNKSIHAIIIFETFAALSKMSDLEDFDHVFAIAH</sequence>
<evidence type="ECO:0000313" key="1">
    <source>
        <dbReference type="EMBL" id="KAJ9593022.1"/>
    </source>
</evidence>
<reference evidence="1" key="2">
    <citation type="submission" date="2023-05" db="EMBL/GenBank/DDBJ databases">
        <authorList>
            <person name="Fouks B."/>
        </authorList>
    </citation>
    <scope>NUCLEOTIDE SEQUENCE</scope>
    <source>
        <strain evidence="1">Stay&amp;Tobe</strain>
        <tissue evidence="1">Testes</tissue>
    </source>
</reference>
<protein>
    <submittedName>
        <fullName evidence="1">Uncharacterized protein</fullName>
    </submittedName>
</protein>
<organism evidence="1 2">
    <name type="scientific">Diploptera punctata</name>
    <name type="common">Pacific beetle cockroach</name>
    <dbReference type="NCBI Taxonomy" id="6984"/>
    <lineage>
        <taxon>Eukaryota</taxon>
        <taxon>Metazoa</taxon>
        <taxon>Ecdysozoa</taxon>
        <taxon>Arthropoda</taxon>
        <taxon>Hexapoda</taxon>
        <taxon>Insecta</taxon>
        <taxon>Pterygota</taxon>
        <taxon>Neoptera</taxon>
        <taxon>Polyneoptera</taxon>
        <taxon>Dictyoptera</taxon>
        <taxon>Blattodea</taxon>
        <taxon>Blaberoidea</taxon>
        <taxon>Blaberidae</taxon>
        <taxon>Diplopterinae</taxon>
        <taxon>Diploptera</taxon>
    </lineage>
</organism>
<evidence type="ECO:0000313" key="2">
    <source>
        <dbReference type="Proteomes" id="UP001233999"/>
    </source>
</evidence>
<gene>
    <name evidence="1" type="ORF">L9F63_015307</name>
</gene>
<name>A0AAD8EKM4_DIPPU</name>
<reference evidence="1" key="1">
    <citation type="journal article" date="2023" name="IScience">
        <title>Live-bearing cockroach genome reveals convergent evolutionary mechanisms linked to viviparity in insects and beyond.</title>
        <authorList>
            <person name="Fouks B."/>
            <person name="Harrison M.C."/>
            <person name="Mikhailova A.A."/>
            <person name="Marchal E."/>
            <person name="English S."/>
            <person name="Carruthers M."/>
            <person name="Jennings E.C."/>
            <person name="Chiamaka E.L."/>
            <person name="Frigard R.A."/>
            <person name="Pippel M."/>
            <person name="Attardo G.M."/>
            <person name="Benoit J.B."/>
            <person name="Bornberg-Bauer E."/>
            <person name="Tobe S.S."/>
        </authorList>
    </citation>
    <scope>NUCLEOTIDE SEQUENCE</scope>
    <source>
        <strain evidence="1">Stay&amp;Tobe</strain>
    </source>
</reference>
<dbReference type="EMBL" id="JASPKZ010003790">
    <property type="protein sequence ID" value="KAJ9593022.1"/>
    <property type="molecule type" value="Genomic_DNA"/>
</dbReference>
<dbReference type="AlphaFoldDB" id="A0AAD8EKM4"/>
<dbReference type="Proteomes" id="UP001233999">
    <property type="component" value="Unassembled WGS sequence"/>
</dbReference>
<feature type="non-terminal residue" evidence="1">
    <location>
        <position position="94"/>
    </location>
</feature>